<dbReference type="Proteomes" id="UP000663864">
    <property type="component" value="Unassembled WGS sequence"/>
</dbReference>
<comment type="subcellular location">
    <subcellularLocation>
        <location evidence="1">Membrane</location>
        <topology evidence="1">Multi-pass membrane protein</topology>
    </subcellularLocation>
</comment>
<gene>
    <name evidence="9" type="ORF">ZHD862_LOCUS12387</name>
</gene>
<dbReference type="GO" id="GO:0022857">
    <property type="term" value="F:transmembrane transporter activity"/>
    <property type="evidence" value="ECO:0007669"/>
    <property type="project" value="TreeGrafter"/>
</dbReference>
<evidence type="ECO:0000256" key="1">
    <source>
        <dbReference type="ARBA" id="ARBA00004141"/>
    </source>
</evidence>
<dbReference type="InterPro" id="IPR003392">
    <property type="entry name" value="PTHD_SSD"/>
</dbReference>
<feature type="transmembrane region" description="Helical" evidence="7">
    <location>
        <begin position="17"/>
        <end position="37"/>
    </location>
</feature>
<reference evidence="9" key="1">
    <citation type="submission" date="2021-02" db="EMBL/GenBank/DDBJ databases">
        <authorList>
            <person name="Nowell W R."/>
        </authorList>
    </citation>
    <scope>NUCLEOTIDE SEQUENCE</scope>
</reference>
<dbReference type="PROSITE" id="PS50156">
    <property type="entry name" value="SSD"/>
    <property type="match status" value="1"/>
</dbReference>
<protein>
    <recommendedName>
        <fullName evidence="8">SSD domain-containing protein</fullName>
    </recommendedName>
</protein>
<name>A0A814GMJ5_9BILA</name>
<dbReference type="GO" id="GO:0016020">
    <property type="term" value="C:membrane"/>
    <property type="evidence" value="ECO:0007669"/>
    <property type="project" value="UniProtKB-SubCell"/>
</dbReference>
<proteinExistence type="inferred from homology"/>
<evidence type="ECO:0000259" key="8">
    <source>
        <dbReference type="PROSITE" id="PS50156"/>
    </source>
</evidence>
<feature type="transmembrane region" description="Helical" evidence="7">
    <location>
        <begin position="1381"/>
        <end position="1404"/>
    </location>
</feature>
<dbReference type="EMBL" id="CAJNOT010000486">
    <property type="protein sequence ID" value="CAF0998246.1"/>
    <property type="molecule type" value="Genomic_DNA"/>
</dbReference>
<evidence type="ECO:0000313" key="10">
    <source>
        <dbReference type="Proteomes" id="UP000663864"/>
    </source>
</evidence>
<feature type="transmembrane region" description="Helical" evidence="7">
    <location>
        <begin position="691"/>
        <end position="713"/>
    </location>
</feature>
<feature type="transmembrane region" description="Helical" evidence="7">
    <location>
        <begin position="1192"/>
        <end position="1213"/>
    </location>
</feature>
<dbReference type="InterPro" id="IPR000731">
    <property type="entry name" value="SSD"/>
</dbReference>
<organism evidence="9 10">
    <name type="scientific">Rotaria sordida</name>
    <dbReference type="NCBI Taxonomy" id="392033"/>
    <lineage>
        <taxon>Eukaryota</taxon>
        <taxon>Metazoa</taxon>
        <taxon>Spiralia</taxon>
        <taxon>Gnathifera</taxon>
        <taxon>Rotifera</taxon>
        <taxon>Eurotatoria</taxon>
        <taxon>Bdelloidea</taxon>
        <taxon>Philodinida</taxon>
        <taxon>Philodinidae</taxon>
        <taxon>Rotaria</taxon>
    </lineage>
</organism>
<evidence type="ECO:0000256" key="7">
    <source>
        <dbReference type="SAM" id="Phobius"/>
    </source>
</evidence>
<dbReference type="InterPro" id="IPR052081">
    <property type="entry name" value="Dispatched_Hh_regulator"/>
</dbReference>
<dbReference type="PANTHER" id="PTHR45951">
    <property type="entry name" value="PROTEIN DISPATCHED-RELATED"/>
    <property type="match status" value="1"/>
</dbReference>
<keyword evidence="3 7" id="KW-1133">Transmembrane helix</keyword>
<feature type="domain" description="SSD" evidence="8">
    <location>
        <begin position="542"/>
        <end position="742"/>
    </location>
</feature>
<evidence type="ECO:0000313" key="9">
    <source>
        <dbReference type="EMBL" id="CAF0998246.1"/>
    </source>
</evidence>
<feature type="transmembrane region" description="Helical" evidence="7">
    <location>
        <begin position="547"/>
        <end position="566"/>
    </location>
</feature>
<dbReference type="Gene3D" id="1.20.1640.10">
    <property type="entry name" value="Multidrug efflux transporter AcrB transmembrane domain"/>
    <property type="match status" value="2"/>
</dbReference>
<evidence type="ECO:0000256" key="6">
    <source>
        <dbReference type="ARBA" id="ARBA00038046"/>
    </source>
</evidence>
<sequence length="1427" mass="165950">MTLPSTIYSRLLVRHHWFVLAFVVFICITLTIIGLVFTQLPDFSDPRIGWGARGKGTIFSQLMVLRHASERFRLAYEIPLDTSELFGAFAQFVNVTVDQLDENSYRSDILAKHDLWKKKQSNELYDYRNLNESFYDNDIDDKEIFDYNDDDDNENSQSALIYQWHRDRHFDIQNIITKYVDDKLINITVMDFVKNLPQFNRNNYQASRLPFEMLRPYAYLFEEKYRGRSGHDGMIEFYVERTQPTDDLLSLNHLRSICKWETTYKHILSLDNVPSLSLATFVALYSSKNDCKLITADDVEYFRSILHTCLPYYINGYMDVPLSDQFLNRVVLQHQPDYYTYQEQTKAIYTAVRHTCFYKNITRFIFDHFVDKKFINEFPQSKTNTKLSISMIFITNYNIIKYNRTRDQTMCLRRQPYSRKYCQERGCIDDYRNNFIDKSCADNELKLDNCEKYCQCKYQCPNETEQVILLTPILKAPELIEIFAKNFASKRQLSTYKDEFIKLIAFNFANAREKAAMAQIHEDMLLVIIAAALIIGITVCYLRSITIALIIVIGAALSIGVSYFVYRVLYRIPIFPFINLMSAFILIGIGCDDIFVFFDTWDQEKIEWLRKYQDKQQTDNADSLLNHTNIHDIVPSNQKVKPSKLRKPSNAFQSRHRICLFKHPEEIRRLLLREEALIEIMSNTLKHAGSSMFVTSFTTAAAFFTNMLTNISFVQVFGVFTGTCILVYFVITVTAIAAFAVIYEKYIQNIISRICSMRCIDIVNKSSSSKLSKFCRRCTSTCRDFRNYFFGHLMPLLIINLRYIFVLIFFLMGILGFIGIFYYPKLHVPSTQKVAFFLKDNPMEIYEFSMKSQFNGYSKEDKRLFAYPAVSFIFGIHDIDDGYIFDMNDRGHLYLTPIHLHRQTTLEFFKNFITHLGTRKDLFTSNYDLEKDFESFYQLTTDNILITKVVDDRAKLNVSKTNHLNMIKYLRKINKTLIENLISDTVRTIDYKIENDQSDHDDYIDTKLDQINLTLYKISNKQLKHPRKPIIIYSNYRKLFNRTLKRIYKEQIQHSYDFNEIRISINGTLRDVLTEEYQGSALKTAMQCLTGAAGANNVPADFCNKQLTKQRSFNWAVLPDKPSPIDGSVRPFAVMITIRGAHNRTDYDSYNKYYLKIKNFFDPYIKQYAPEHLKHAWFSSPGFAFYGIQRELLVGSYSSLLASLGIALLVLFLTSGNLFIAVYALITITFAIVSNARTAVSVGIFAILEWELGIVEAIIVIMSVGLSVDFVVHFGVGYIHTDSKDIDCERKKIENHYLLQTSKPDANEHDYKISTWRVTYKEQQVERETRVTESVSRVGSAVFMAAFTTFAAGFSMTLSSLCAFRQMGQFLMTIMLTSWSFAMFFFLPLCAIIGPVGTCGSIPFSRIIKCFKRSSHENSEKKDIDQI</sequence>
<comment type="caution">
    <text evidence="9">The sequence shown here is derived from an EMBL/GenBank/DDBJ whole genome shotgun (WGS) entry which is preliminary data.</text>
</comment>
<dbReference type="GO" id="GO:0007224">
    <property type="term" value="P:smoothened signaling pathway"/>
    <property type="evidence" value="ECO:0007669"/>
    <property type="project" value="TreeGrafter"/>
</dbReference>
<comment type="similarity">
    <text evidence="6">Belongs to the dispatched family.</text>
</comment>
<keyword evidence="4 7" id="KW-0472">Membrane</keyword>
<evidence type="ECO:0000256" key="4">
    <source>
        <dbReference type="ARBA" id="ARBA00023136"/>
    </source>
</evidence>
<feature type="transmembrane region" description="Helical" evidence="7">
    <location>
        <begin position="1254"/>
        <end position="1276"/>
    </location>
</feature>
<feature type="transmembrane region" description="Helical" evidence="7">
    <location>
        <begin position="803"/>
        <end position="823"/>
    </location>
</feature>
<accession>A0A814GMJ5</accession>
<dbReference type="SUPFAM" id="SSF82866">
    <property type="entry name" value="Multidrug efflux transporter AcrB transmembrane domain"/>
    <property type="match status" value="2"/>
</dbReference>
<evidence type="ECO:0000256" key="5">
    <source>
        <dbReference type="ARBA" id="ARBA00023180"/>
    </source>
</evidence>
<evidence type="ECO:0000256" key="2">
    <source>
        <dbReference type="ARBA" id="ARBA00022692"/>
    </source>
</evidence>
<feature type="transmembrane region" description="Helical" evidence="7">
    <location>
        <begin position="719"/>
        <end position="743"/>
    </location>
</feature>
<feature type="transmembrane region" description="Helical" evidence="7">
    <location>
        <begin position="1338"/>
        <end position="1361"/>
    </location>
</feature>
<dbReference type="PANTHER" id="PTHR45951:SF3">
    <property type="entry name" value="PROTEIN DISPATCHED"/>
    <property type="match status" value="1"/>
</dbReference>
<keyword evidence="2 7" id="KW-0812">Transmembrane</keyword>
<feature type="transmembrane region" description="Helical" evidence="7">
    <location>
        <begin position="524"/>
        <end position="542"/>
    </location>
</feature>
<feature type="transmembrane region" description="Helical" evidence="7">
    <location>
        <begin position="1220"/>
        <end position="1248"/>
    </location>
</feature>
<evidence type="ECO:0000256" key="3">
    <source>
        <dbReference type="ARBA" id="ARBA00022989"/>
    </source>
</evidence>
<dbReference type="Pfam" id="PF02460">
    <property type="entry name" value="Patched"/>
    <property type="match status" value="1"/>
</dbReference>
<feature type="transmembrane region" description="Helical" evidence="7">
    <location>
        <begin position="572"/>
        <end position="598"/>
    </location>
</feature>
<keyword evidence="5" id="KW-0325">Glycoprotein</keyword>